<proteinExistence type="predicted"/>
<comment type="caution">
    <text evidence="2">The sequence shown here is derived from an EMBL/GenBank/DDBJ whole genome shotgun (WGS) entry which is preliminary data.</text>
</comment>
<accession>A0AAD9VYJ1</accession>
<organism evidence="2 3">
    <name type="scientific">Phomopsis amygdali</name>
    <name type="common">Fusicoccum amygdali</name>
    <dbReference type="NCBI Taxonomy" id="1214568"/>
    <lineage>
        <taxon>Eukaryota</taxon>
        <taxon>Fungi</taxon>
        <taxon>Dikarya</taxon>
        <taxon>Ascomycota</taxon>
        <taxon>Pezizomycotina</taxon>
        <taxon>Sordariomycetes</taxon>
        <taxon>Sordariomycetidae</taxon>
        <taxon>Diaporthales</taxon>
        <taxon>Diaporthaceae</taxon>
        <taxon>Diaporthe</taxon>
    </lineage>
</organism>
<evidence type="ECO:0000313" key="3">
    <source>
        <dbReference type="Proteomes" id="UP001265746"/>
    </source>
</evidence>
<dbReference type="EMBL" id="JAUJFL010000007">
    <property type="protein sequence ID" value="KAK2599793.1"/>
    <property type="molecule type" value="Genomic_DNA"/>
</dbReference>
<name>A0AAD9VYJ1_PHOAM</name>
<reference evidence="2" key="1">
    <citation type="submission" date="2023-06" db="EMBL/GenBank/DDBJ databases">
        <authorList>
            <person name="Noh H."/>
        </authorList>
    </citation>
    <scope>NUCLEOTIDE SEQUENCE</scope>
    <source>
        <strain evidence="2">DUCC20226</strain>
    </source>
</reference>
<evidence type="ECO:0000256" key="1">
    <source>
        <dbReference type="SAM" id="MobiDB-lite"/>
    </source>
</evidence>
<keyword evidence="3" id="KW-1185">Reference proteome</keyword>
<feature type="region of interest" description="Disordered" evidence="1">
    <location>
        <begin position="1"/>
        <end position="25"/>
    </location>
</feature>
<evidence type="ECO:0008006" key="4">
    <source>
        <dbReference type="Google" id="ProtNLM"/>
    </source>
</evidence>
<evidence type="ECO:0000313" key="2">
    <source>
        <dbReference type="EMBL" id="KAK2599793.1"/>
    </source>
</evidence>
<protein>
    <recommendedName>
        <fullName evidence="4">CENP-V/GFA domain-containing protein</fullName>
    </recommendedName>
</protein>
<dbReference type="Gene3D" id="2.170.150.70">
    <property type="match status" value="1"/>
</dbReference>
<dbReference type="AlphaFoldDB" id="A0AAD9VYJ1"/>
<dbReference type="SUPFAM" id="SSF51316">
    <property type="entry name" value="Mss4-like"/>
    <property type="match status" value="1"/>
</dbReference>
<dbReference type="InterPro" id="IPR011057">
    <property type="entry name" value="Mss4-like_sf"/>
</dbReference>
<sequence length="194" mass="21585">MSANDQVEHPQPSSDDKLPPPEPPHPSRLTARCHCGRINVEMPSLPVKINECRCSVCYRYGALWAYFHLDDVNIIVNVQASRPAPKYPPARREPLISKGENEGSNCLQLYVRTDGDGDIGFHFCGNCGCLTHWAPTEQGLAFLKKEKETKGAEAHVPKVGVNCRMLPPTVLEGVEKKTGPLGELSRWDWKEAQL</sequence>
<dbReference type="Proteomes" id="UP001265746">
    <property type="component" value="Unassembled WGS sequence"/>
</dbReference>
<gene>
    <name evidence="2" type="ORF">N8I77_011518</name>
</gene>